<evidence type="ECO:0000313" key="10">
    <source>
        <dbReference type="EMBL" id="SDN87690.1"/>
    </source>
</evidence>
<sequence>MKLVTRRRFLAIALSWPVAASAAASTTLASEAYPDLVAKTLERAAEPREPNELWVLIDDEAATLSVYRGYRVIEAFKPVSLGRGGASTQRLRGGNATPMGEFRINRFNYDSKWHTFMGVNYPTPTHARMALQNGVYSQHDYDAYFDYYRRHREPPQQTVLGGAIGIHGLGEADPDIHGRYHWTQGCVAVTNSQIERLTELVEVGTRVVIR</sequence>
<keyword evidence="4 7" id="KW-0133">Cell shape</keyword>
<feature type="chain" id="PRO_5011478687" evidence="8">
    <location>
        <begin position="23"/>
        <end position="210"/>
    </location>
</feature>
<evidence type="ECO:0000256" key="4">
    <source>
        <dbReference type="ARBA" id="ARBA00022960"/>
    </source>
</evidence>
<dbReference type="GO" id="GO:0008360">
    <property type="term" value="P:regulation of cell shape"/>
    <property type="evidence" value="ECO:0007669"/>
    <property type="project" value="UniProtKB-UniRule"/>
</dbReference>
<dbReference type="PANTHER" id="PTHR36699:SF1">
    <property type="entry name" value="L,D-TRANSPEPTIDASE YAFK-RELATED"/>
    <property type="match status" value="1"/>
</dbReference>
<dbReference type="STRING" id="416873.SAMN04487951_10958"/>
<evidence type="ECO:0000256" key="5">
    <source>
        <dbReference type="ARBA" id="ARBA00022984"/>
    </source>
</evidence>
<keyword evidence="6 7" id="KW-0961">Cell wall biogenesis/degradation</keyword>
<name>A0A1H0EZ84_9GAMM</name>
<evidence type="ECO:0000256" key="2">
    <source>
        <dbReference type="ARBA" id="ARBA00005992"/>
    </source>
</evidence>
<reference evidence="11" key="1">
    <citation type="submission" date="2016-10" db="EMBL/GenBank/DDBJ databases">
        <authorList>
            <person name="Varghese N."/>
            <person name="Submissions S."/>
        </authorList>
    </citation>
    <scope>NUCLEOTIDE SEQUENCE [LARGE SCALE GENOMIC DNA]</scope>
    <source>
        <strain evidence="11">CGMCC 1.6494</strain>
    </source>
</reference>
<dbReference type="GO" id="GO:0071555">
    <property type="term" value="P:cell wall organization"/>
    <property type="evidence" value="ECO:0007669"/>
    <property type="project" value="UniProtKB-UniRule"/>
</dbReference>
<dbReference type="InterPro" id="IPR038063">
    <property type="entry name" value="Transpep_catalytic_dom"/>
</dbReference>
<dbReference type="PROSITE" id="PS52029">
    <property type="entry name" value="LD_TPASE"/>
    <property type="match status" value="1"/>
</dbReference>
<evidence type="ECO:0000259" key="9">
    <source>
        <dbReference type="PROSITE" id="PS52029"/>
    </source>
</evidence>
<evidence type="ECO:0000256" key="8">
    <source>
        <dbReference type="SAM" id="SignalP"/>
    </source>
</evidence>
<comment type="pathway">
    <text evidence="1 7">Cell wall biogenesis; peptidoglycan biosynthesis.</text>
</comment>
<gene>
    <name evidence="10" type="ORF">SAMN04487951_10958</name>
</gene>
<keyword evidence="11" id="KW-1185">Reference proteome</keyword>
<dbReference type="PANTHER" id="PTHR36699">
    <property type="entry name" value="LD-TRANSPEPTIDASE"/>
    <property type="match status" value="1"/>
</dbReference>
<dbReference type="InterPro" id="IPR005490">
    <property type="entry name" value="LD_TPept_cat_dom"/>
</dbReference>
<dbReference type="AlphaFoldDB" id="A0A1H0EZ84"/>
<dbReference type="RefSeq" id="WP_089706793.1">
    <property type="nucleotide sequence ID" value="NZ_FNII01000009.1"/>
</dbReference>
<dbReference type="EMBL" id="FNII01000009">
    <property type="protein sequence ID" value="SDN87690.1"/>
    <property type="molecule type" value="Genomic_DNA"/>
</dbReference>
<accession>A0A1H0EZ84</accession>
<keyword evidence="8" id="KW-0732">Signal</keyword>
<dbReference type="SUPFAM" id="SSF141523">
    <property type="entry name" value="L,D-transpeptidase catalytic domain-like"/>
    <property type="match status" value="1"/>
</dbReference>
<keyword evidence="3" id="KW-0808">Transferase</keyword>
<evidence type="ECO:0000256" key="1">
    <source>
        <dbReference type="ARBA" id="ARBA00004752"/>
    </source>
</evidence>
<proteinExistence type="inferred from homology"/>
<dbReference type="GO" id="GO:0016740">
    <property type="term" value="F:transferase activity"/>
    <property type="evidence" value="ECO:0007669"/>
    <property type="project" value="UniProtKB-KW"/>
</dbReference>
<dbReference type="GO" id="GO:0009252">
    <property type="term" value="P:peptidoglycan biosynthetic process"/>
    <property type="evidence" value="ECO:0007669"/>
    <property type="project" value="UniProtKB-UniPathway"/>
</dbReference>
<dbReference type="CDD" id="cd16913">
    <property type="entry name" value="YkuD_like"/>
    <property type="match status" value="1"/>
</dbReference>
<protein>
    <submittedName>
        <fullName evidence="10">L,D-transpeptidase catalytic domain</fullName>
    </submittedName>
</protein>
<evidence type="ECO:0000256" key="6">
    <source>
        <dbReference type="ARBA" id="ARBA00023316"/>
    </source>
</evidence>
<dbReference type="Proteomes" id="UP000199677">
    <property type="component" value="Unassembled WGS sequence"/>
</dbReference>
<dbReference type="UniPathway" id="UPA00219"/>
<feature type="active site" description="Nucleophile" evidence="7">
    <location>
        <position position="186"/>
    </location>
</feature>
<dbReference type="Gene3D" id="2.40.440.10">
    <property type="entry name" value="L,D-transpeptidase catalytic domain-like"/>
    <property type="match status" value="1"/>
</dbReference>
<evidence type="ECO:0000256" key="7">
    <source>
        <dbReference type="PROSITE-ProRule" id="PRU01373"/>
    </source>
</evidence>
<comment type="similarity">
    <text evidence="2">Belongs to the YkuD family.</text>
</comment>
<dbReference type="PROSITE" id="PS51318">
    <property type="entry name" value="TAT"/>
    <property type="match status" value="1"/>
</dbReference>
<feature type="domain" description="L,D-TPase catalytic" evidence="9">
    <location>
        <begin position="53"/>
        <end position="210"/>
    </location>
</feature>
<evidence type="ECO:0000313" key="11">
    <source>
        <dbReference type="Proteomes" id="UP000199677"/>
    </source>
</evidence>
<dbReference type="Pfam" id="PF03734">
    <property type="entry name" value="YkuD"/>
    <property type="match status" value="1"/>
</dbReference>
<feature type="signal peptide" evidence="8">
    <location>
        <begin position="1"/>
        <end position="22"/>
    </location>
</feature>
<dbReference type="InterPro" id="IPR006311">
    <property type="entry name" value="TAT_signal"/>
</dbReference>
<organism evidence="10 11">
    <name type="scientific">Vreelandella arcis</name>
    <dbReference type="NCBI Taxonomy" id="416873"/>
    <lineage>
        <taxon>Bacteria</taxon>
        <taxon>Pseudomonadati</taxon>
        <taxon>Pseudomonadota</taxon>
        <taxon>Gammaproteobacteria</taxon>
        <taxon>Oceanospirillales</taxon>
        <taxon>Halomonadaceae</taxon>
        <taxon>Vreelandella</taxon>
    </lineage>
</organism>
<evidence type="ECO:0000256" key="3">
    <source>
        <dbReference type="ARBA" id="ARBA00022679"/>
    </source>
</evidence>
<dbReference type="OrthoDB" id="9809748at2"/>
<feature type="active site" description="Proton donor/acceptor" evidence="7">
    <location>
        <position position="167"/>
    </location>
</feature>
<keyword evidence="5 7" id="KW-0573">Peptidoglycan synthesis</keyword>
<dbReference type="GO" id="GO:0004180">
    <property type="term" value="F:carboxypeptidase activity"/>
    <property type="evidence" value="ECO:0007669"/>
    <property type="project" value="UniProtKB-ARBA"/>
</dbReference>